<keyword evidence="1" id="KW-0812">Transmembrane</keyword>
<protein>
    <submittedName>
        <fullName evidence="2">Uncharacterized protein</fullName>
    </submittedName>
</protein>
<keyword evidence="1" id="KW-0472">Membrane</keyword>
<keyword evidence="3" id="KW-1185">Reference proteome</keyword>
<dbReference type="RefSeq" id="XP_073555153.1">
    <property type="nucleotide sequence ID" value="XM_073706197.1"/>
</dbReference>
<dbReference type="Proteomes" id="UP001642720">
    <property type="component" value="Unassembled WGS sequence"/>
</dbReference>
<evidence type="ECO:0000313" key="3">
    <source>
        <dbReference type="Proteomes" id="UP001642720"/>
    </source>
</evidence>
<comment type="caution">
    <text evidence="2">The sequence shown here is derived from an EMBL/GenBank/DDBJ whole genome shotgun (WGS) entry which is preliminary data.</text>
</comment>
<sequence>MLSGLFVSFVDLWSLTLSLDKGPIPLFVFFILLPVGWTRRSPTHVGPPAAGDTTNGA</sequence>
<evidence type="ECO:0000256" key="1">
    <source>
        <dbReference type="SAM" id="Phobius"/>
    </source>
</evidence>
<reference evidence="2 3" key="1">
    <citation type="submission" date="2018-01" db="EMBL/GenBank/DDBJ databases">
        <title>Genome characterization of the sugarcane-associated fungus Trichoderma ghanense CCMA-1212 and their application in lignocelulose bioconversion.</title>
        <authorList>
            <person name="Steindorff A.S."/>
            <person name="Mendes T.D."/>
            <person name="Vilela E.S.D."/>
            <person name="Rodrigues D.S."/>
            <person name="Formighieri E.F."/>
            <person name="Melo I.S."/>
            <person name="Favaro L.C.L."/>
        </authorList>
    </citation>
    <scope>NUCLEOTIDE SEQUENCE [LARGE SCALE GENOMIC DNA]</scope>
    <source>
        <strain evidence="2 3">CCMA-1212</strain>
    </source>
</reference>
<dbReference type="EMBL" id="PPTA01000016">
    <property type="protein sequence ID" value="TFA98951.1"/>
    <property type="molecule type" value="Genomic_DNA"/>
</dbReference>
<evidence type="ECO:0000313" key="2">
    <source>
        <dbReference type="EMBL" id="TFA98951.1"/>
    </source>
</evidence>
<organism evidence="2 3">
    <name type="scientific">Trichoderma ghanense</name>
    <dbReference type="NCBI Taxonomy" id="65468"/>
    <lineage>
        <taxon>Eukaryota</taxon>
        <taxon>Fungi</taxon>
        <taxon>Dikarya</taxon>
        <taxon>Ascomycota</taxon>
        <taxon>Pezizomycotina</taxon>
        <taxon>Sordariomycetes</taxon>
        <taxon>Hypocreomycetidae</taxon>
        <taxon>Hypocreales</taxon>
        <taxon>Hypocreaceae</taxon>
        <taxon>Trichoderma</taxon>
    </lineage>
</organism>
<name>A0ABY2GUH5_9HYPO</name>
<proteinExistence type="predicted"/>
<keyword evidence="1" id="KW-1133">Transmembrane helix</keyword>
<feature type="transmembrane region" description="Helical" evidence="1">
    <location>
        <begin position="12"/>
        <end position="33"/>
    </location>
</feature>
<dbReference type="GeneID" id="300580647"/>
<gene>
    <name evidence="2" type="ORF">CCMA1212_009096</name>
</gene>
<accession>A0ABY2GUH5</accession>